<gene>
    <name evidence="1" type="ORF">Lreu23DRAFT_3142</name>
</gene>
<dbReference type="Proteomes" id="UP000003853">
    <property type="component" value="Unassembled WGS sequence"/>
</dbReference>
<evidence type="ECO:0000313" key="2">
    <source>
        <dbReference type="Proteomes" id="UP000003853"/>
    </source>
</evidence>
<reference evidence="2" key="1">
    <citation type="submission" date="2008-06" db="EMBL/GenBank/DDBJ databases">
        <title>Permanent draft sequence of Lactobacillus reuteri 100-23.</title>
        <authorList>
            <consortium name="US DOE Joint Genome Institute"/>
            <person name="Copeland A."/>
            <person name="Lucas S."/>
            <person name="Lapidus A."/>
            <person name="Barry K."/>
            <person name="Detter J.C."/>
            <person name="Glavina del Rio T."/>
            <person name="Hammon N."/>
            <person name="Israni S."/>
            <person name="Dalin E."/>
            <person name="Tice H."/>
            <person name="Pitluck S."/>
            <person name="Sun H."/>
            <person name="Schmutz J."/>
            <person name="Larimer F."/>
            <person name="Land M."/>
            <person name="Hauser L."/>
            <person name="Walter J."/>
            <person name="Heng N.C.K."/>
            <person name="Tannock G.W."/>
            <person name="Richardson P."/>
        </authorList>
    </citation>
    <scope>NUCLEOTIDE SEQUENCE [LARGE SCALE GENOMIC DNA]</scope>
    <source>
        <strain evidence="2">DSM 17509 / CIP 109821 / 100-23</strain>
    </source>
</reference>
<sequence length="57" mass="6695">MKCEYCNEKLNNGFNVTGYEMTSPKQAEGLKFDSLYCMNEYAKEHNFSDYNYISCDL</sequence>
<dbReference type="AlphaFoldDB" id="B3XQ30"/>
<organism evidence="1 2">
    <name type="scientific">Limosilactobacillus reuteri subsp. rodentium (strain DSM 17509 / CIP 109821 / 100-23)</name>
    <name type="common">Lactobacillus reuteri</name>
    <dbReference type="NCBI Taxonomy" id="349123"/>
    <lineage>
        <taxon>Bacteria</taxon>
        <taxon>Bacillati</taxon>
        <taxon>Bacillota</taxon>
        <taxon>Bacilli</taxon>
        <taxon>Lactobacillales</taxon>
        <taxon>Lactobacillaceae</taxon>
        <taxon>Limosilactobacillus</taxon>
    </lineage>
</organism>
<accession>B3XQ30</accession>
<comment type="caution">
    <text evidence="1">The sequence shown here is derived from an EMBL/GenBank/DDBJ whole genome shotgun (WGS) entry which is preliminary data.</text>
</comment>
<proteinExistence type="predicted"/>
<dbReference type="EMBL" id="AAPZ02000002">
    <property type="protein sequence ID" value="EDX41631.1"/>
    <property type="molecule type" value="Genomic_DNA"/>
</dbReference>
<protein>
    <submittedName>
        <fullName evidence="1">Uncharacterized protein</fullName>
    </submittedName>
</protein>
<evidence type="ECO:0000313" key="1">
    <source>
        <dbReference type="EMBL" id="EDX41631.1"/>
    </source>
</evidence>
<dbReference type="PATRIC" id="fig|349123.13.peg.145"/>
<name>B3XQ30_LIMR1</name>